<evidence type="ECO:0000313" key="2">
    <source>
        <dbReference type="Proteomes" id="UP000664369"/>
    </source>
</evidence>
<sequence length="171" mass="18800">MNLALLPGRATAVALLLLTGCELSCPLNMPPPPTFILVFSTDTLTSTGAGFRRAELRSAYLVHYATADFQRPIDTLRQLRSPAPVGSAKPFLSLYYPFGHAPQFAVPDYGTATSNYRLLVPAASRSYDITDIQLTQEPGEKRCDGYRITRREATVNGQRRDGLNNPPELTK</sequence>
<accession>A0ABS3QL20</accession>
<gene>
    <name evidence="1" type="ORF">J4E00_22525</name>
</gene>
<proteinExistence type="predicted"/>
<protein>
    <recommendedName>
        <fullName evidence="3">Lipoprotein</fullName>
    </recommendedName>
</protein>
<evidence type="ECO:0000313" key="1">
    <source>
        <dbReference type="EMBL" id="MBO2011857.1"/>
    </source>
</evidence>
<dbReference type="EMBL" id="JAGETZ010000013">
    <property type="protein sequence ID" value="MBO2011857.1"/>
    <property type="molecule type" value="Genomic_DNA"/>
</dbReference>
<reference evidence="1 2" key="1">
    <citation type="submission" date="2021-03" db="EMBL/GenBank/DDBJ databases">
        <authorList>
            <person name="Kim M.K."/>
        </authorList>
    </citation>
    <scope>NUCLEOTIDE SEQUENCE [LARGE SCALE GENOMIC DNA]</scope>
    <source>
        <strain evidence="1 2">BT442</strain>
    </source>
</reference>
<organism evidence="1 2">
    <name type="scientific">Hymenobacter negativus</name>
    <dbReference type="NCBI Taxonomy" id="2795026"/>
    <lineage>
        <taxon>Bacteria</taxon>
        <taxon>Pseudomonadati</taxon>
        <taxon>Bacteroidota</taxon>
        <taxon>Cytophagia</taxon>
        <taxon>Cytophagales</taxon>
        <taxon>Hymenobacteraceae</taxon>
        <taxon>Hymenobacter</taxon>
    </lineage>
</organism>
<evidence type="ECO:0008006" key="3">
    <source>
        <dbReference type="Google" id="ProtNLM"/>
    </source>
</evidence>
<dbReference type="Proteomes" id="UP000664369">
    <property type="component" value="Unassembled WGS sequence"/>
</dbReference>
<dbReference type="RefSeq" id="WP_208177545.1">
    <property type="nucleotide sequence ID" value="NZ_JAGETZ010000013.1"/>
</dbReference>
<name>A0ABS3QL20_9BACT</name>
<comment type="caution">
    <text evidence="1">The sequence shown here is derived from an EMBL/GenBank/DDBJ whole genome shotgun (WGS) entry which is preliminary data.</text>
</comment>
<keyword evidence="2" id="KW-1185">Reference proteome</keyword>